<dbReference type="InterPro" id="IPR045018">
    <property type="entry name" value="Azg-like"/>
</dbReference>
<gene>
    <name evidence="10" type="ORF">HNP81_003936</name>
</gene>
<evidence type="ECO:0000256" key="8">
    <source>
        <dbReference type="PIRNR" id="PIRNR005353"/>
    </source>
</evidence>
<accession>A0ABR6CUL6</accession>
<evidence type="ECO:0000256" key="6">
    <source>
        <dbReference type="ARBA" id="ARBA00022989"/>
    </source>
</evidence>
<feature type="transmembrane region" description="Helical" evidence="9">
    <location>
        <begin position="329"/>
        <end position="347"/>
    </location>
</feature>
<keyword evidence="6 8" id="KW-1133">Transmembrane helix</keyword>
<feature type="transmembrane region" description="Helical" evidence="9">
    <location>
        <begin position="255"/>
        <end position="276"/>
    </location>
</feature>
<evidence type="ECO:0000313" key="11">
    <source>
        <dbReference type="Proteomes" id="UP000626697"/>
    </source>
</evidence>
<evidence type="ECO:0000313" key="10">
    <source>
        <dbReference type="EMBL" id="MBA9028616.1"/>
    </source>
</evidence>
<dbReference type="InterPro" id="IPR006043">
    <property type="entry name" value="NCS2"/>
</dbReference>
<feature type="transmembrane region" description="Helical" evidence="9">
    <location>
        <begin position="139"/>
        <end position="156"/>
    </location>
</feature>
<evidence type="ECO:0000256" key="3">
    <source>
        <dbReference type="ARBA" id="ARBA00022448"/>
    </source>
</evidence>
<evidence type="ECO:0000256" key="9">
    <source>
        <dbReference type="SAM" id="Phobius"/>
    </source>
</evidence>
<feature type="transmembrane region" description="Helical" evidence="9">
    <location>
        <begin position="353"/>
        <end position="373"/>
    </location>
</feature>
<sequence>MKKYFQFQELGTNYRREIIGGLTTFLAMAYILVVNPSILTLQGIDGYPEELRMNYGAVFVATALAAGIGSILMGVIARYPISLAPGMGLNAFFAFTVVLGFGIPWQTALSGVLISGIIFVILSLSGIREKIINAIPAELKLAVGAGIGLFITFVGFQNSRIIVKNDATLVGLGDLTSGNTLLAIFGIIITVILMARGVKSGVFLGMIITAIAGMIFGLVPFPEKIVGAVPSIAPTFGAAFEAFGNLTDLFSGQMLIVILTFLFVAFFDTAGTLVAVAQQAGLMKDNVLPRAGKGLLADSLAIVSGAILGTSTTTSYVESTSGVAAGARSGFAAIVTGLLFILAIFFFPLLSVVTSAVTAPALIIVGVLMATGLKHIDWSRFEIAVPAFFTVIMMPLTYSIATGIACGFVFYPITMIMTGKAKQVHPIMYGLFVIFIAYFIFLV</sequence>
<dbReference type="RefSeq" id="WP_028394096.1">
    <property type="nucleotide sequence ID" value="NZ_JACJHX010000016.1"/>
</dbReference>
<organism evidence="10 11">
    <name type="scientific">Peribacillus huizhouensis</name>
    <dbReference type="NCBI Taxonomy" id="1501239"/>
    <lineage>
        <taxon>Bacteria</taxon>
        <taxon>Bacillati</taxon>
        <taxon>Bacillota</taxon>
        <taxon>Bacilli</taxon>
        <taxon>Bacillales</taxon>
        <taxon>Bacillaceae</taxon>
        <taxon>Peribacillus</taxon>
    </lineage>
</organism>
<dbReference type="InterPro" id="IPR026033">
    <property type="entry name" value="Azg-like_bact_archaea"/>
</dbReference>
<protein>
    <submittedName>
        <fullName evidence="10">AGZA family xanthine/uracil permease-like MFS transporter</fullName>
    </submittedName>
</protein>
<feature type="transmembrane region" description="Helical" evidence="9">
    <location>
        <begin position="176"/>
        <end position="195"/>
    </location>
</feature>
<feature type="transmembrane region" description="Helical" evidence="9">
    <location>
        <begin position="385"/>
        <end position="411"/>
    </location>
</feature>
<evidence type="ECO:0000256" key="1">
    <source>
        <dbReference type="ARBA" id="ARBA00004651"/>
    </source>
</evidence>
<dbReference type="Pfam" id="PF00860">
    <property type="entry name" value="Xan_ur_permease"/>
    <property type="match status" value="1"/>
</dbReference>
<proteinExistence type="inferred from homology"/>
<evidence type="ECO:0000256" key="2">
    <source>
        <dbReference type="ARBA" id="ARBA00005697"/>
    </source>
</evidence>
<keyword evidence="4 8" id="KW-1003">Cell membrane</keyword>
<keyword evidence="7 8" id="KW-0472">Membrane</keyword>
<keyword evidence="5 8" id="KW-0812">Transmembrane</keyword>
<dbReference type="PANTHER" id="PTHR43337:SF11">
    <property type="entry name" value="GUANINE_HYPOXANTHINE PERMEASE PBUG"/>
    <property type="match status" value="1"/>
</dbReference>
<evidence type="ECO:0000256" key="7">
    <source>
        <dbReference type="ARBA" id="ARBA00023136"/>
    </source>
</evidence>
<dbReference type="EMBL" id="JACJHX010000016">
    <property type="protein sequence ID" value="MBA9028616.1"/>
    <property type="molecule type" value="Genomic_DNA"/>
</dbReference>
<feature type="transmembrane region" description="Helical" evidence="9">
    <location>
        <begin position="109"/>
        <end position="127"/>
    </location>
</feature>
<feature type="transmembrane region" description="Helical" evidence="9">
    <location>
        <begin position="56"/>
        <end position="76"/>
    </location>
</feature>
<dbReference type="PANTHER" id="PTHR43337">
    <property type="entry name" value="XANTHINE/URACIL PERMEASE C887.17-RELATED"/>
    <property type="match status" value="1"/>
</dbReference>
<evidence type="ECO:0000256" key="4">
    <source>
        <dbReference type="ARBA" id="ARBA00022475"/>
    </source>
</evidence>
<feature type="transmembrane region" description="Helical" evidence="9">
    <location>
        <begin position="83"/>
        <end position="103"/>
    </location>
</feature>
<evidence type="ECO:0000256" key="5">
    <source>
        <dbReference type="ARBA" id="ARBA00022692"/>
    </source>
</evidence>
<keyword evidence="11" id="KW-1185">Reference proteome</keyword>
<feature type="transmembrane region" description="Helical" evidence="9">
    <location>
        <begin position="202"/>
        <end position="219"/>
    </location>
</feature>
<feature type="transmembrane region" description="Helical" evidence="9">
    <location>
        <begin position="21"/>
        <end position="44"/>
    </location>
</feature>
<comment type="subcellular location">
    <subcellularLocation>
        <location evidence="1 8">Cell membrane</location>
        <topology evidence="1 8">Multi-pass membrane protein</topology>
    </subcellularLocation>
</comment>
<keyword evidence="3 8" id="KW-0813">Transport</keyword>
<feature type="transmembrane region" description="Helical" evidence="9">
    <location>
        <begin position="423"/>
        <end position="442"/>
    </location>
</feature>
<dbReference type="PIRSF" id="PIRSF005353">
    <property type="entry name" value="PbuG"/>
    <property type="match status" value="1"/>
</dbReference>
<reference evidence="10 11" key="1">
    <citation type="submission" date="2020-08" db="EMBL/GenBank/DDBJ databases">
        <title>Genomic Encyclopedia of Type Strains, Phase IV (KMG-IV): sequencing the most valuable type-strain genomes for metagenomic binning, comparative biology and taxonomic classification.</title>
        <authorList>
            <person name="Goeker M."/>
        </authorList>
    </citation>
    <scope>NUCLEOTIDE SEQUENCE [LARGE SCALE GENOMIC DNA]</scope>
    <source>
        <strain evidence="10 11">DSM 105481</strain>
    </source>
</reference>
<name>A0ABR6CUL6_9BACI</name>
<dbReference type="Proteomes" id="UP000626697">
    <property type="component" value="Unassembled WGS sequence"/>
</dbReference>
<feature type="transmembrane region" description="Helical" evidence="9">
    <location>
        <begin position="296"/>
        <end position="317"/>
    </location>
</feature>
<comment type="caution">
    <text evidence="10">The sequence shown here is derived from an EMBL/GenBank/DDBJ whole genome shotgun (WGS) entry which is preliminary data.</text>
</comment>
<comment type="similarity">
    <text evidence="2 8">Belongs to the nucleobase:cation symporter-2 (NCS2) (TC 2.A.40) family. Azg-like subfamily.</text>
</comment>